<organism evidence="3 4">
    <name type="scientific">Chryseosolibacter histidini</name>
    <dbReference type="NCBI Taxonomy" id="2782349"/>
    <lineage>
        <taxon>Bacteria</taxon>
        <taxon>Pseudomonadati</taxon>
        <taxon>Bacteroidota</taxon>
        <taxon>Cytophagia</taxon>
        <taxon>Cytophagales</taxon>
        <taxon>Chryseotaleaceae</taxon>
        <taxon>Chryseosolibacter</taxon>
    </lineage>
</organism>
<dbReference type="AlphaFoldDB" id="A0AAP2GJV6"/>
<dbReference type="PANTHER" id="PTHR40841">
    <property type="entry name" value="SIDEROPHORE TRIACETYLFUSARININE C ESTERASE"/>
    <property type="match status" value="1"/>
</dbReference>
<dbReference type="InterPro" id="IPR000801">
    <property type="entry name" value="Esterase-like"/>
</dbReference>
<dbReference type="SUPFAM" id="SSF53474">
    <property type="entry name" value="alpha/beta-Hydrolases"/>
    <property type="match status" value="1"/>
</dbReference>
<dbReference type="InterPro" id="IPR029058">
    <property type="entry name" value="AB_hydrolase_fold"/>
</dbReference>
<evidence type="ECO:0000313" key="3">
    <source>
        <dbReference type="EMBL" id="MBT1698736.1"/>
    </source>
</evidence>
<gene>
    <name evidence="3" type="ORF">KK083_17725</name>
</gene>
<dbReference type="RefSeq" id="WP_254165451.1">
    <property type="nucleotide sequence ID" value="NZ_JAHESF010000017.1"/>
</dbReference>
<name>A0AAP2GJV6_9BACT</name>
<dbReference type="InterPro" id="IPR052558">
    <property type="entry name" value="Siderophore_Hydrolase_D"/>
</dbReference>
<dbReference type="Pfam" id="PF00756">
    <property type="entry name" value="Esterase"/>
    <property type="match status" value="1"/>
</dbReference>
<dbReference type="Proteomes" id="UP001319200">
    <property type="component" value="Unassembled WGS sequence"/>
</dbReference>
<comment type="similarity">
    <text evidence="1">Belongs to the esterase D family.</text>
</comment>
<accession>A0AAP2GJV6</accession>
<evidence type="ECO:0000256" key="2">
    <source>
        <dbReference type="ARBA" id="ARBA00022801"/>
    </source>
</evidence>
<reference evidence="3 4" key="1">
    <citation type="submission" date="2021-05" db="EMBL/GenBank/DDBJ databases">
        <title>A Polyphasic approach of four new species of the genus Ohtaekwangia: Ohtaekwangia histidinii sp. nov., Ohtaekwangia cretensis sp. nov., Ohtaekwangia indiensis sp. nov., Ohtaekwangia reichenbachii sp. nov. from diverse environment.</title>
        <authorList>
            <person name="Octaviana S."/>
        </authorList>
    </citation>
    <scope>NUCLEOTIDE SEQUENCE [LARGE SCALE GENOMIC DNA]</scope>
    <source>
        <strain evidence="3 4">PWU4</strain>
    </source>
</reference>
<keyword evidence="4" id="KW-1185">Reference proteome</keyword>
<dbReference type="Gene3D" id="3.40.50.1820">
    <property type="entry name" value="alpha/beta hydrolase"/>
    <property type="match status" value="1"/>
</dbReference>
<protein>
    <submittedName>
        <fullName evidence="3">Prolyl oligopeptidase family serine peptidase</fullName>
    </submittedName>
</protein>
<dbReference type="GO" id="GO:0016788">
    <property type="term" value="F:hydrolase activity, acting on ester bonds"/>
    <property type="evidence" value="ECO:0007669"/>
    <property type="project" value="TreeGrafter"/>
</dbReference>
<dbReference type="EMBL" id="JAHESF010000017">
    <property type="protein sequence ID" value="MBT1698736.1"/>
    <property type="molecule type" value="Genomic_DNA"/>
</dbReference>
<dbReference type="PANTHER" id="PTHR40841:SF2">
    <property type="entry name" value="SIDEROPHORE-DEGRADING ESTERASE (EUROFUNG)"/>
    <property type="match status" value="1"/>
</dbReference>
<sequence>MIVLVLAIVITACREKSSDKPDIVLGKKEKIHSEILQEDREIWVHVPDEYDEQGDGSGKQYPVLYLLDGDAHFYSVVGLMHQMSSVNGNDVCPKMIVVAIPNTNRTRDLTPTHVESKGADSTFFKPSGGGEKFTSFLAEELIPYIEKHYPATDNRVLIGHSLGGLMAINTMMHHSDLFKKYIAIDPSLWWDDHKSLEGYEQALRQKDLHGRSLFIGVANTISMDTVQALKDTTERTDHFRSIIRFANDLQQVKNHGLDWSYKYYGQEGHGSVPLITEYDAFYFIFRKVPIKMDLAQLKRFEGKYRFQFTAGQDSFIEIRAAADDQLLIKELWTGREREFKPLSATEFYSFEDRFPLKFIIDDAGVPMQALAFNSDVWNRVDEKE</sequence>
<evidence type="ECO:0000256" key="1">
    <source>
        <dbReference type="ARBA" id="ARBA00005622"/>
    </source>
</evidence>
<keyword evidence="2" id="KW-0378">Hydrolase</keyword>
<proteinExistence type="inferred from homology"/>
<comment type="caution">
    <text evidence="3">The sequence shown here is derived from an EMBL/GenBank/DDBJ whole genome shotgun (WGS) entry which is preliminary data.</text>
</comment>
<evidence type="ECO:0000313" key="4">
    <source>
        <dbReference type="Proteomes" id="UP001319200"/>
    </source>
</evidence>